<dbReference type="GO" id="GO:0005886">
    <property type="term" value="C:plasma membrane"/>
    <property type="evidence" value="ECO:0007669"/>
    <property type="project" value="TreeGrafter"/>
</dbReference>
<sequence>MNAIDLMVEEHAYIQRMLKVVRKACLEALENHKVKYDDFYLIIDFIRNYADCHHHKKEENFLFNKMVENLGALGEKTVKYGMLVEHDLGRYYIMTLDKSLKDLKNGNREALLDVIANAVSYADLLERHIEKENNVIYKFAQRELNDEVLKSIDDDCCKFENSNLHIRDKYVSILENLELKYL</sequence>
<evidence type="ECO:0000259" key="1">
    <source>
        <dbReference type="Pfam" id="PF01814"/>
    </source>
</evidence>
<name>A0A1S8N2A0_CLOSA</name>
<proteinExistence type="predicted"/>
<dbReference type="PANTHER" id="PTHR39966">
    <property type="entry name" value="BLL2471 PROTEIN-RELATED"/>
    <property type="match status" value="1"/>
</dbReference>
<evidence type="ECO:0000313" key="3">
    <source>
        <dbReference type="Proteomes" id="UP000191154"/>
    </source>
</evidence>
<dbReference type="EMBL" id="LZYZ01000006">
    <property type="protein sequence ID" value="OOM10498.1"/>
    <property type="molecule type" value="Genomic_DNA"/>
</dbReference>
<comment type="caution">
    <text evidence="2">The sequence shown here is derived from an EMBL/GenBank/DDBJ whole genome shotgun (WGS) entry which is preliminary data.</text>
</comment>
<protein>
    <submittedName>
        <fullName evidence="2">Hemerythrin HHE cation binding domain protein</fullName>
    </submittedName>
</protein>
<feature type="domain" description="Hemerythrin-like" evidence="1">
    <location>
        <begin position="3"/>
        <end position="139"/>
    </location>
</feature>
<organism evidence="2 3">
    <name type="scientific">Clostridium saccharobutylicum</name>
    <dbReference type="NCBI Taxonomy" id="169679"/>
    <lineage>
        <taxon>Bacteria</taxon>
        <taxon>Bacillati</taxon>
        <taxon>Bacillota</taxon>
        <taxon>Clostridia</taxon>
        <taxon>Eubacteriales</taxon>
        <taxon>Clostridiaceae</taxon>
        <taxon>Clostridium</taxon>
    </lineage>
</organism>
<reference evidence="2 3" key="1">
    <citation type="submission" date="2016-05" db="EMBL/GenBank/DDBJ databases">
        <title>Microbial solvent formation.</title>
        <authorList>
            <person name="Poehlein A."/>
            <person name="Montoya Solano J.D."/>
            <person name="Flitsch S."/>
            <person name="Krabben P."/>
            <person name="Duerre P."/>
            <person name="Daniel R."/>
        </authorList>
    </citation>
    <scope>NUCLEOTIDE SEQUENCE [LARGE SCALE GENOMIC DNA]</scope>
    <source>
        <strain evidence="2 3">L1-8</strain>
    </source>
</reference>
<dbReference type="STRING" id="169679.CSACC_22200"/>
<gene>
    <name evidence="2" type="ORF">CLOSAC_31190</name>
</gene>
<dbReference type="AlphaFoldDB" id="A0A1S8N2A0"/>
<dbReference type="Proteomes" id="UP000191154">
    <property type="component" value="Unassembled WGS sequence"/>
</dbReference>
<dbReference type="Gene3D" id="1.20.120.520">
    <property type="entry name" value="nmb1532 protein domain like"/>
    <property type="match status" value="1"/>
</dbReference>
<dbReference type="Pfam" id="PF01814">
    <property type="entry name" value="Hemerythrin"/>
    <property type="match status" value="1"/>
</dbReference>
<evidence type="ECO:0000313" key="2">
    <source>
        <dbReference type="EMBL" id="OOM10498.1"/>
    </source>
</evidence>
<dbReference type="RefSeq" id="WP_077866194.1">
    <property type="nucleotide sequence ID" value="NZ_LZYZ01000006.1"/>
</dbReference>
<dbReference type="InterPro" id="IPR012312">
    <property type="entry name" value="Hemerythrin-like"/>
</dbReference>
<accession>A0A1S8N2A0</accession>
<dbReference type="PANTHER" id="PTHR39966:SF1">
    <property type="entry name" value="HEMERYTHRIN-LIKE DOMAIN-CONTAINING PROTEIN"/>
    <property type="match status" value="1"/>
</dbReference>